<accession>A0A235BB56</accession>
<comment type="similarity">
    <text evidence="2">Belongs to the BMP lipoprotein family.</text>
</comment>
<evidence type="ECO:0000256" key="5">
    <source>
        <dbReference type="ARBA" id="ARBA00023136"/>
    </source>
</evidence>
<evidence type="ECO:0000313" key="9">
    <source>
        <dbReference type="Proteomes" id="UP000215459"/>
    </source>
</evidence>
<dbReference type="RefSeq" id="WP_094262606.1">
    <property type="nucleotide sequence ID" value="NZ_NOWF01000001.1"/>
</dbReference>
<dbReference type="Proteomes" id="UP000215459">
    <property type="component" value="Unassembled WGS sequence"/>
</dbReference>
<evidence type="ECO:0000313" key="8">
    <source>
        <dbReference type="EMBL" id="OYD09506.1"/>
    </source>
</evidence>
<evidence type="ECO:0000259" key="7">
    <source>
        <dbReference type="Pfam" id="PF02608"/>
    </source>
</evidence>
<evidence type="ECO:0000256" key="2">
    <source>
        <dbReference type="ARBA" id="ARBA00008610"/>
    </source>
</evidence>
<dbReference type="EMBL" id="NOWF01000001">
    <property type="protein sequence ID" value="OYD09506.1"/>
    <property type="molecule type" value="Genomic_DNA"/>
</dbReference>
<keyword evidence="3" id="KW-1003">Cell membrane</keyword>
<dbReference type="PANTHER" id="PTHR34296">
    <property type="entry name" value="TRANSCRIPTIONAL ACTIVATOR PROTEIN MED"/>
    <property type="match status" value="1"/>
</dbReference>
<evidence type="ECO:0000256" key="3">
    <source>
        <dbReference type="ARBA" id="ARBA00022475"/>
    </source>
</evidence>
<dbReference type="PANTHER" id="PTHR34296:SF2">
    <property type="entry name" value="ABC TRANSPORTER GUANOSINE-BINDING PROTEIN NUPN"/>
    <property type="match status" value="1"/>
</dbReference>
<reference evidence="8 9" key="1">
    <citation type="submission" date="2017-07" db="EMBL/GenBank/DDBJ databases">
        <title>The genome sequence of Paludifilum halophilum highlights mechanisms for microbial adaptation to high salt environemnts.</title>
        <authorList>
            <person name="Belbahri L."/>
        </authorList>
    </citation>
    <scope>NUCLEOTIDE SEQUENCE [LARGE SCALE GENOMIC DNA]</scope>
    <source>
        <strain evidence="8 9">DSM 102817</strain>
    </source>
</reference>
<dbReference type="InterPro" id="IPR028082">
    <property type="entry name" value="Peripla_BP_I"/>
</dbReference>
<dbReference type="InterPro" id="IPR003760">
    <property type="entry name" value="PnrA-like"/>
</dbReference>
<dbReference type="PROSITE" id="PS51257">
    <property type="entry name" value="PROKAR_LIPOPROTEIN"/>
    <property type="match status" value="1"/>
</dbReference>
<dbReference type="Pfam" id="PF02608">
    <property type="entry name" value="Bmp"/>
    <property type="match status" value="1"/>
</dbReference>
<comment type="subcellular location">
    <subcellularLocation>
        <location evidence="1">Cell membrane</location>
        <topology evidence="1">Lipid-anchor</topology>
    </subcellularLocation>
</comment>
<keyword evidence="9" id="KW-1185">Reference proteome</keyword>
<keyword evidence="4" id="KW-0732">Signal</keyword>
<dbReference type="Gene3D" id="3.40.50.2300">
    <property type="match status" value="2"/>
</dbReference>
<evidence type="ECO:0000256" key="6">
    <source>
        <dbReference type="ARBA" id="ARBA00023288"/>
    </source>
</evidence>
<proteinExistence type="inferred from homology"/>
<dbReference type="SUPFAM" id="SSF53822">
    <property type="entry name" value="Periplasmic binding protein-like I"/>
    <property type="match status" value="1"/>
</dbReference>
<dbReference type="AlphaFoldDB" id="A0A235BB56"/>
<dbReference type="CDD" id="cd06354">
    <property type="entry name" value="PBP1_PrnA-like"/>
    <property type="match status" value="1"/>
</dbReference>
<feature type="domain" description="ABC transporter substrate-binding protein PnrA-like" evidence="7">
    <location>
        <begin position="34"/>
        <end position="331"/>
    </location>
</feature>
<dbReference type="InterPro" id="IPR050957">
    <property type="entry name" value="BMP_lipoprotein"/>
</dbReference>
<protein>
    <submittedName>
        <fullName evidence="8">BMP family ABC transporter substrate-binding protein</fullName>
    </submittedName>
</protein>
<sequence>MKNKGLGAGLWIVLLVFVTACGNTGGPDSGFDAAFVTDADGLTDGSFNQTAWDGLKRAEKELDADIDYLESKKDGDYIPHLTQFARNDRDIIWGVGFKLEKAISEVANRFPEKKFGMVDSNLGGNIPDNVVAIAFKEEEGSFLMGVIAGKMTKTDKVGFLGGITSPVIKRFESGFRAGVHAVNPDAEVLVSYTEDFNDTAKGRSLAADMYNGGADIIYQAAGKAGKGLFHEVKTREQNKYWAIGVDRDQSAMAPDRTLTSMVKRVDVAVFDIMKELKRGAFAGGKEVKLGLKEGGVAIAETSDKHVPEEVLKEVENYKMKIVKGKINVPSTEDDLKTFKKNQ</sequence>
<name>A0A235BB56_9BACL</name>
<gene>
    <name evidence="8" type="ORF">CHM34_00345</name>
</gene>
<evidence type="ECO:0000256" key="1">
    <source>
        <dbReference type="ARBA" id="ARBA00004193"/>
    </source>
</evidence>
<dbReference type="GO" id="GO:0005886">
    <property type="term" value="C:plasma membrane"/>
    <property type="evidence" value="ECO:0007669"/>
    <property type="project" value="UniProtKB-SubCell"/>
</dbReference>
<dbReference type="OrthoDB" id="9784230at2"/>
<comment type="caution">
    <text evidence="8">The sequence shown here is derived from an EMBL/GenBank/DDBJ whole genome shotgun (WGS) entry which is preliminary data.</text>
</comment>
<keyword evidence="5" id="KW-0472">Membrane</keyword>
<organism evidence="8 9">
    <name type="scientific">Paludifilum halophilum</name>
    <dbReference type="NCBI Taxonomy" id="1642702"/>
    <lineage>
        <taxon>Bacteria</taxon>
        <taxon>Bacillati</taxon>
        <taxon>Bacillota</taxon>
        <taxon>Bacilli</taxon>
        <taxon>Bacillales</taxon>
        <taxon>Thermoactinomycetaceae</taxon>
        <taxon>Paludifilum</taxon>
    </lineage>
</organism>
<keyword evidence="6" id="KW-0449">Lipoprotein</keyword>
<evidence type="ECO:0000256" key="4">
    <source>
        <dbReference type="ARBA" id="ARBA00022729"/>
    </source>
</evidence>